<keyword evidence="4" id="KW-1185">Reference proteome</keyword>
<dbReference type="GO" id="GO:0009236">
    <property type="term" value="P:cobalamin biosynthetic process"/>
    <property type="evidence" value="ECO:0007669"/>
    <property type="project" value="InterPro"/>
</dbReference>
<dbReference type="Gene3D" id="3.40.50.11220">
    <property type="match status" value="1"/>
</dbReference>
<feature type="domain" description="Cobalamin synthesis G N-terminal" evidence="2">
    <location>
        <begin position="54"/>
        <end position="134"/>
    </location>
</feature>
<organism evidence="3 4">
    <name type="scientific">[Clostridium] polysaccharolyticum</name>
    <dbReference type="NCBI Taxonomy" id="29364"/>
    <lineage>
        <taxon>Bacteria</taxon>
        <taxon>Bacillati</taxon>
        <taxon>Bacillota</taxon>
        <taxon>Clostridia</taxon>
        <taxon>Lachnospirales</taxon>
        <taxon>Lachnospiraceae</taxon>
    </lineage>
</organism>
<evidence type="ECO:0000259" key="2">
    <source>
        <dbReference type="Pfam" id="PF11760"/>
    </source>
</evidence>
<dbReference type="SUPFAM" id="SSF159672">
    <property type="entry name" value="CbiG N-terminal domain-like"/>
    <property type="match status" value="1"/>
</dbReference>
<dbReference type="InterPro" id="IPR021744">
    <property type="entry name" value="CbiG_N"/>
</dbReference>
<dbReference type="InterPro" id="IPR036518">
    <property type="entry name" value="CobE/GbiG_C_sf"/>
</dbReference>
<dbReference type="InterPro" id="IPR002750">
    <property type="entry name" value="CobE/GbiG_C"/>
</dbReference>
<proteinExistence type="predicted"/>
<dbReference type="InterPro" id="IPR052553">
    <property type="entry name" value="CbiG_hydrolase"/>
</dbReference>
<evidence type="ECO:0000313" key="4">
    <source>
        <dbReference type="Proteomes" id="UP000199800"/>
    </source>
</evidence>
<dbReference type="PANTHER" id="PTHR37477:SF1">
    <property type="entry name" value="COBALT-PRECORRIN-5A HYDROLASE"/>
    <property type="match status" value="1"/>
</dbReference>
<dbReference type="SUPFAM" id="SSF159664">
    <property type="entry name" value="CobE/GbiG C-terminal domain-like"/>
    <property type="match status" value="1"/>
</dbReference>
<dbReference type="OrthoDB" id="9781023at2"/>
<feature type="domain" description="CobE/GbiG C-terminal" evidence="1">
    <location>
        <begin position="220"/>
        <end position="337"/>
    </location>
</feature>
<dbReference type="Gene3D" id="3.30.420.180">
    <property type="entry name" value="CobE/GbiG C-terminal domain"/>
    <property type="match status" value="1"/>
</dbReference>
<dbReference type="EMBL" id="FOHN01000001">
    <property type="protein sequence ID" value="SES63655.1"/>
    <property type="molecule type" value="Genomic_DNA"/>
</dbReference>
<dbReference type="Pfam" id="PF11760">
    <property type="entry name" value="CbiG_N"/>
    <property type="match status" value="1"/>
</dbReference>
<gene>
    <name evidence="3" type="ORF">SAMN04487772_101130</name>
</gene>
<evidence type="ECO:0000259" key="1">
    <source>
        <dbReference type="Pfam" id="PF01890"/>
    </source>
</evidence>
<dbReference type="Pfam" id="PF01890">
    <property type="entry name" value="CbiG_C"/>
    <property type="match status" value="1"/>
</dbReference>
<dbReference type="GO" id="GO:0016787">
    <property type="term" value="F:hydrolase activity"/>
    <property type="evidence" value="ECO:0007669"/>
    <property type="project" value="UniProtKB-KW"/>
</dbReference>
<dbReference type="RefSeq" id="WP_092474968.1">
    <property type="nucleotide sequence ID" value="NZ_FOHN01000001.1"/>
</dbReference>
<name>A0A1H9Y464_9FIRM</name>
<accession>A0A1H9Y464</accession>
<evidence type="ECO:0000313" key="3">
    <source>
        <dbReference type="EMBL" id="SES63655.1"/>
    </source>
</evidence>
<dbReference type="Proteomes" id="UP000199800">
    <property type="component" value="Unassembled WGS sequence"/>
</dbReference>
<sequence>MKAVLFSFTRQASLLSLTVQQSFLEEGISCTNYTIKKYAAVPNLLPLPAPLKEVVAEHFQKDTVLIFISACGIAVRSIAPFLKDKTKDPCVLVIDEKGQFVISLLSGHLGGGNLQAEKAASAIGATPVISTATDLNNRFSVDIFAKNNHLAISDRKIAKHISANILDGLPIGMDGILPDGNIPEGLTGTRNSVPPIGFSVSPFYQNKPFKETLFLIPKQIVLGIGCKKNTDIQALREFVNEILEEHSIFPEAIAAIASIDLKKEEPALLALSKELSVPFATYDARTLQKVKGQFTSSEFVRKTTGVDNVCERAALCYSHADSLYLRKTARNGMTIAISLLSFACHF</sequence>
<keyword evidence="3" id="KW-0378">Hydrolase</keyword>
<dbReference type="PANTHER" id="PTHR37477">
    <property type="entry name" value="COBALT-PRECORRIN-5A HYDROLASE"/>
    <property type="match status" value="1"/>
</dbReference>
<protein>
    <submittedName>
        <fullName evidence="3">Cobalt-precorrin 5A hydrolase</fullName>
    </submittedName>
</protein>
<reference evidence="3 4" key="1">
    <citation type="submission" date="2016-10" db="EMBL/GenBank/DDBJ databases">
        <authorList>
            <person name="de Groot N.N."/>
        </authorList>
    </citation>
    <scope>NUCLEOTIDE SEQUENCE [LARGE SCALE GENOMIC DNA]</scope>
    <source>
        <strain evidence="3 4">DSM 1801</strain>
    </source>
</reference>
<dbReference type="STRING" id="29364.SAMN04487772_101130"/>
<dbReference type="InterPro" id="IPR038029">
    <property type="entry name" value="GbiG_N_sf"/>
</dbReference>
<dbReference type="AlphaFoldDB" id="A0A1H9Y464"/>